<keyword evidence="3" id="KW-1185">Reference proteome</keyword>
<feature type="compositionally biased region" description="Basic and acidic residues" evidence="1">
    <location>
        <begin position="13"/>
        <end position="35"/>
    </location>
</feature>
<evidence type="ECO:0000256" key="1">
    <source>
        <dbReference type="SAM" id="MobiDB-lite"/>
    </source>
</evidence>
<name>A0A4S8LJX1_DENBC</name>
<accession>A0A4S8LJX1</accession>
<proteinExistence type="predicted"/>
<feature type="compositionally biased region" description="Basic and acidic residues" evidence="1">
    <location>
        <begin position="201"/>
        <end position="224"/>
    </location>
</feature>
<evidence type="ECO:0000313" key="2">
    <source>
        <dbReference type="EMBL" id="THU89331.1"/>
    </source>
</evidence>
<feature type="compositionally biased region" description="Gly residues" evidence="1">
    <location>
        <begin position="75"/>
        <end position="86"/>
    </location>
</feature>
<evidence type="ECO:0000313" key="3">
    <source>
        <dbReference type="Proteomes" id="UP000297245"/>
    </source>
</evidence>
<sequence length="234" mass="27008">MDRMSELGVKAGNRKETRKERRNEEWRRMLKRLDEETLENGGSRLNLGSSFVRARGGSSPNLVGRGPSHDDTTGNSGGPETQGGDFGFKKMASRTTEYFDERWMQLETEREKFARTRNNVVGRRGLLGPVLGLMETPMQRKVAEQDLLERWATDKVLWIVIMNKDNDEQIEHIEIAESLDDEERVDEETWRMEMIHEREELREEREILEEHGDDTSSSSRRPDSVDGNGTVINV</sequence>
<feature type="region of interest" description="Disordered" evidence="1">
    <location>
        <begin position="201"/>
        <end position="234"/>
    </location>
</feature>
<dbReference type="EMBL" id="ML179372">
    <property type="protein sequence ID" value="THU89331.1"/>
    <property type="molecule type" value="Genomic_DNA"/>
</dbReference>
<reference evidence="2 3" key="1">
    <citation type="journal article" date="2019" name="Nat. Ecol. Evol.">
        <title>Megaphylogeny resolves global patterns of mushroom evolution.</title>
        <authorList>
            <person name="Varga T."/>
            <person name="Krizsan K."/>
            <person name="Foldi C."/>
            <person name="Dima B."/>
            <person name="Sanchez-Garcia M."/>
            <person name="Sanchez-Ramirez S."/>
            <person name="Szollosi G.J."/>
            <person name="Szarkandi J.G."/>
            <person name="Papp V."/>
            <person name="Albert L."/>
            <person name="Andreopoulos W."/>
            <person name="Angelini C."/>
            <person name="Antonin V."/>
            <person name="Barry K.W."/>
            <person name="Bougher N.L."/>
            <person name="Buchanan P."/>
            <person name="Buyck B."/>
            <person name="Bense V."/>
            <person name="Catcheside P."/>
            <person name="Chovatia M."/>
            <person name="Cooper J."/>
            <person name="Damon W."/>
            <person name="Desjardin D."/>
            <person name="Finy P."/>
            <person name="Geml J."/>
            <person name="Haridas S."/>
            <person name="Hughes K."/>
            <person name="Justo A."/>
            <person name="Karasinski D."/>
            <person name="Kautmanova I."/>
            <person name="Kiss B."/>
            <person name="Kocsube S."/>
            <person name="Kotiranta H."/>
            <person name="LaButti K.M."/>
            <person name="Lechner B.E."/>
            <person name="Liimatainen K."/>
            <person name="Lipzen A."/>
            <person name="Lukacs Z."/>
            <person name="Mihaltcheva S."/>
            <person name="Morgado L.N."/>
            <person name="Niskanen T."/>
            <person name="Noordeloos M.E."/>
            <person name="Ohm R.A."/>
            <person name="Ortiz-Santana B."/>
            <person name="Ovrebo C."/>
            <person name="Racz N."/>
            <person name="Riley R."/>
            <person name="Savchenko A."/>
            <person name="Shiryaev A."/>
            <person name="Soop K."/>
            <person name="Spirin V."/>
            <person name="Szebenyi C."/>
            <person name="Tomsovsky M."/>
            <person name="Tulloss R.E."/>
            <person name="Uehling J."/>
            <person name="Grigoriev I.V."/>
            <person name="Vagvolgyi C."/>
            <person name="Papp T."/>
            <person name="Martin F.M."/>
            <person name="Miettinen O."/>
            <person name="Hibbett D.S."/>
            <person name="Nagy L.G."/>
        </authorList>
    </citation>
    <scope>NUCLEOTIDE SEQUENCE [LARGE SCALE GENOMIC DNA]</scope>
    <source>
        <strain evidence="2 3">CBS 962.96</strain>
    </source>
</reference>
<dbReference type="AlphaFoldDB" id="A0A4S8LJX1"/>
<dbReference type="OrthoDB" id="3068835at2759"/>
<gene>
    <name evidence="2" type="ORF">K435DRAFT_781692</name>
</gene>
<protein>
    <submittedName>
        <fullName evidence="2">Uncharacterized protein</fullName>
    </submittedName>
</protein>
<dbReference type="Proteomes" id="UP000297245">
    <property type="component" value="Unassembled WGS sequence"/>
</dbReference>
<organism evidence="2 3">
    <name type="scientific">Dendrothele bispora (strain CBS 962.96)</name>
    <dbReference type="NCBI Taxonomy" id="1314807"/>
    <lineage>
        <taxon>Eukaryota</taxon>
        <taxon>Fungi</taxon>
        <taxon>Dikarya</taxon>
        <taxon>Basidiomycota</taxon>
        <taxon>Agaricomycotina</taxon>
        <taxon>Agaricomycetes</taxon>
        <taxon>Agaricomycetidae</taxon>
        <taxon>Agaricales</taxon>
        <taxon>Agaricales incertae sedis</taxon>
        <taxon>Dendrothele</taxon>
    </lineage>
</organism>
<feature type="region of interest" description="Disordered" evidence="1">
    <location>
        <begin position="1"/>
        <end position="88"/>
    </location>
</feature>